<evidence type="ECO:0000256" key="1">
    <source>
        <dbReference type="SAM" id="Phobius"/>
    </source>
</evidence>
<name>V7DCH4_9PSED</name>
<organism evidence="2 3">
    <name type="scientific">Pseudomonas taiwanensis SJ9</name>
    <dbReference type="NCBI Taxonomy" id="1388762"/>
    <lineage>
        <taxon>Bacteria</taxon>
        <taxon>Pseudomonadati</taxon>
        <taxon>Pseudomonadota</taxon>
        <taxon>Gammaproteobacteria</taxon>
        <taxon>Pseudomonadales</taxon>
        <taxon>Pseudomonadaceae</taxon>
        <taxon>Pseudomonas</taxon>
    </lineage>
</organism>
<keyword evidence="1" id="KW-0472">Membrane</keyword>
<feature type="transmembrane region" description="Helical" evidence="1">
    <location>
        <begin position="12"/>
        <end position="33"/>
    </location>
</feature>
<dbReference type="Proteomes" id="UP000018511">
    <property type="component" value="Unassembled WGS sequence"/>
</dbReference>
<gene>
    <name evidence="2" type="ORF">O164_13475</name>
</gene>
<proteinExistence type="predicted"/>
<evidence type="ECO:0000313" key="3">
    <source>
        <dbReference type="Proteomes" id="UP000018511"/>
    </source>
</evidence>
<dbReference type="EMBL" id="AXUP01000166">
    <property type="protein sequence ID" value="ESW39160.1"/>
    <property type="molecule type" value="Genomic_DNA"/>
</dbReference>
<comment type="caution">
    <text evidence="2">The sequence shown here is derived from an EMBL/GenBank/DDBJ whole genome shotgun (WGS) entry which is preliminary data.</text>
</comment>
<accession>V7DCH4</accession>
<reference evidence="2 3" key="1">
    <citation type="submission" date="2013-10" db="EMBL/GenBank/DDBJ databases">
        <title>Whole Genome Shotgun Sequence of Pseudomonas taiwanensis SJ9.</title>
        <authorList>
            <person name="Hong S.-J."/>
            <person name="Shin J.-H."/>
        </authorList>
    </citation>
    <scope>NUCLEOTIDE SEQUENCE [LARGE SCALE GENOMIC DNA]</scope>
    <source>
        <strain evidence="2 3">SJ9</strain>
    </source>
</reference>
<feature type="transmembrane region" description="Helical" evidence="1">
    <location>
        <begin position="53"/>
        <end position="71"/>
    </location>
</feature>
<keyword evidence="1" id="KW-0812">Transmembrane</keyword>
<evidence type="ECO:0000313" key="2">
    <source>
        <dbReference type="EMBL" id="ESW39160.1"/>
    </source>
</evidence>
<dbReference type="AlphaFoldDB" id="V7DCH4"/>
<protein>
    <submittedName>
        <fullName evidence="2">Uncharacterized protein</fullName>
    </submittedName>
</protein>
<sequence length="249" mass="28177">MWVWREPREMWLGITALMALILIVLINLRLPVWPILNGSGLVPFLQADATGSVLSDLLVGLFSAYVFYLMIELVPKYRAAKHTLETLNLLVASVVDAYEVPMMCGHEKPITSLNLSVLTIEKVKAHKSHVVKKPDMMRLTSAMRTGHSRYQDIQHALGMAVSLSPEHARDWLVLTDKLRLLADEYEAFPQGPFTANPMGEPTEEQRLDSQAMAAHNRYLEAMKFVPSSLQTRVMEVFEATVFWLERQAS</sequence>
<keyword evidence="1" id="KW-1133">Transmembrane helix</keyword>